<dbReference type="Proteomes" id="UP000277952">
    <property type="component" value="Unassembled WGS sequence"/>
</dbReference>
<dbReference type="PANTHER" id="PTHR37024:SF5">
    <property type="entry name" value="IMPA N-TERMINAL DOMAIN-CONTAINING PROTEIN"/>
    <property type="match status" value="1"/>
</dbReference>
<feature type="domain" description="ImpA N-terminal" evidence="1">
    <location>
        <begin position="56"/>
        <end position="166"/>
    </location>
</feature>
<reference evidence="2 3" key="1">
    <citation type="submission" date="2018-08" db="EMBL/GenBank/DDBJ databases">
        <title>Recombination of ecologically and evolutionarily significant loci maintains genetic cohesion in the Pseudomonas syringae species complex.</title>
        <authorList>
            <person name="Dillon M."/>
            <person name="Thakur S."/>
            <person name="Almeida R.N.D."/>
            <person name="Weir B.S."/>
            <person name="Guttman D.S."/>
        </authorList>
    </citation>
    <scope>NUCLEOTIDE SEQUENCE [LARGE SCALE GENOMIC DNA]</scope>
    <source>
        <strain evidence="2 3">19322</strain>
    </source>
</reference>
<sequence>MRLTYLFACLWGRWRIRYRSTSCQVLFLVLEDNHNAGAEMSYKNELSVRYMNVARHPIADHSCMGSDIRYSVAFEELERELGGAQSVLEPLTIDWSRIRERSEEILINHSKDLRVASWLAWALYECESFPGLLAGLGLIHHLCEKHWQALFPQKHRTRSAAMGWLVLRLEKLLVEDISITRQLPVFQEMIKYLDSLDALFGQHLADDAPLLLPLRRRLTRMIQRALQVEKASVTIVEQVKQVAAQLFSNSPKIESEKDAQRALSQHEETGKSLCKWWLRLKTTDPRAFRLGRALVWLAVDSVPECNAQKVTQLKGLPADRLKNYQERFEQAQFADLIVDVELSLASSPFWLDGQHLIWNCLNALGAEAAMQEVQAQFALLLKRIPDVIQLRFHDGTPFANAQTLQWISAHVVPPAPSAEQMCDTDLKHDSPEWDSVYHELIPTLQDNGLKAAVQRLTQRMSNAKGDRERFFWKLCLARICHQAKKYDLASIQLEFLDRELQASGLHAWEPQVFLDVLRLLHSCYERMPQNNNLASRKEEVYQRLCHYDLERLIV</sequence>
<dbReference type="InterPro" id="IPR010657">
    <property type="entry name" value="ImpA_N"/>
</dbReference>
<dbReference type="AlphaFoldDB" id="A0A3M2WBF9"/>
<gene>
    <name evidence="2" type="ORF">ALQ94_100569</name>
</gene>
<evidence type="ECO:0000313" key="3">
    <source>
        <dbReference type="Proteomes" id="UP000277952"/>
    </source>
</evidence>
<evidence type="ECO:0000313" key="2">
    <source>
        <dbReference type="EMBL" id="RML48843.1"/>
    </source>
</evidence>
<name>A0A3M2WBF9_PSEA0</name>
<protein>
    <submittedName>
        <fullName evidence="2">ImpA domain-containing protein</fullName>
    </submittedName>
</protein>
<dbReference type="Pfam" id="PF16989">
    <property type="entry name" value="T6SS_VasJ"/>
    <property type="match status" value="1"/>
</dbReference>
<dbReference type="NCBIfam" id="TIGR03362">
    <property type="entry name" value="VI_chp_7"/>
    <property type="match status" value="1"/>
</dbReference>
<comment type="caution">
    <text evidence="2">The sequence shown here is derived from an EMBL/GenBank/DDBJ whole genome shotgun (WGS) entry which is preliminary data.</text>
</comment>
<proteinExistence type="predicted"/>
<organism evidence="2 3">
    <name type="scientific">Pseudomonas amygdali pv. morsprunorum</name>
    <dbReference type="NCBI Taxonomy" id="129138"/>
    <lineage>
        <taxon>Bacteria</taxon>
        <taxon>Pseudomonadati</taxon>
        <taxon>Pseudomonadota</taxon>
        <taxon>Gammaproteobacteria</taxon>
        <taxon>Pseudomonadales</taxon>
        <taxon>Pseudomonadaceae</taxon>
        <taxon>Pseudomonas</taxon>
        <taxon>Pseudomonas amygdali</taxon>
    </lineage>
</organism>
<dbReference type="InterPro" id="IPR017739">
    <property type="entry name" value="T6SS-assoc_VCA0119"/>
</dbReference>
<dbReference type="Pfam" id="PF06812">
    <property type="entry name" value="ImpA_N"/>
    <property type="match status" value="1"/>
</dbReference>
<dbReference type="EMBL" id="RBNS01000288">
    <property type="protein sequence ID" value="RML48843.1"/>
    <property type="molecule type" value="Genomic_DNA"/>
</dbReference>
<dbReference type="PANTHER" id="PTHR37024">
    <property type="entry name" value="TYPE VI SECRETION SYSTEM DUF2094 AND IMPA-RELATED DOMAIN PROTEIN"/>
    <property type="match status" value="1"/>
</dbReference>
<evidence type="ECO:0000259" key="1">
    <source>
        <dbReference type="Pfam" id="PF06812"/>
    </source>
</evidence>
<accession>A0A3M2WBF9</accession>